<accession>J0D619</accession>
<keyword evidence="3" id="KW-1185">Reference proteome</keyword>
<evidence type="ECO:0000256" key="1">
    <source>
        <dbReference type="SAM" id="SignalP"/>
    </source>
</evidence>
<proteinExistence type="predicted"/>
<feature type="chain" id="PRO_5003732821" evidence="1">
    <location>
        <begin position="20"/>
        <end position="153"/>
    </location>
</feature>
<name>J0D619_AURST</name>
<dbReference type="Proteomes" id="UP000006514">
    <property type="component" value="Unassembled WGS sequence"/>
</dbReference>
<dbReference type="AlphaFoldDB" id="J0D619"/>
<evidence type="ECO:0000313" key="3">
    <source>
        <dbReference type="Proteomes" id="UP000006514"/>
    </source>
</evidence>
<gene>
    <name evidence="2" type="ORF">AURDEDRAFT_176659</name>
</gene>
<organism evidence="2 3">
    <name type="scientific">Auricularia subglabra (strain TFB-10046 / SS5)</name>
    <name type="common">White-rot fungus</name>
    <name type="synonym">Auricularia delicata (strain TFB10046)</name>
    <dbReference type="NCBI Taxonomy" id="717982"/>
    <lineage>
        <taxon>Eukaryota</taxon>
        <taxon>Fungi</taxon>
        <taxon>Dikarya</taxon>
        <taxon>Basidiomycota</taxon>
        <taxon>Agaricomycotina</taxon>
        <taxon>Agaricomycetes</taxon>
        <taxon>Auriculariales</taxon>
        <taxon>Auriculariaceae</taxon>
        <taxon>Auricularia</taxon>
    </lineage>
</organism>
<sequence length="153" mass="16096">MFAARLLALATVAFGFVAAQDTVYTDDLDAGWTFSAGSQRINDNNAAVHDGGYTVVPVGGTAEAKFFGSGASVYFVTPKGAKGTWKFFFDGNDIGSSELVNPAPETQYGGRYLSSHGHEQKTHTVKIVAESAPFGVDFLIANPGPASPEDPED</sequence>
<protein>
    <submittedName>
        <fullName evidence="2">Uncharacterized protein</fullName>
    </submittedName>
</protein>
<keyword evidence="1" id="KW-0732">Signal</keyword>
<evidence type="ECO:0000313" key="2">
    <source>
        <dbReference type="EMBL" id="EJD34297.1"/>
    </source>
</evidence>
<dbReference type="EMBL" id="JH687966">
    <property type="protein sequence ID" value="EJD34297.1"/>
    <property type="molecule type" value="Genomic_DNA"/>
</dbReference>
<dbReference type="InParanoid" id="J0D619"/>
<reference evidence="3" key="1">
    <citation type="journal article" date="2012" name="Science">
        <title>The Paleozoic origin of enzymatic lignin decomposition reconstructed from 31 fungal genomes.</title>
        <authorList>
            <person name="Floudas D."/>
            <person name="Binder M."/>
            <person name="Riley R."/>
            <person name="Barry K."/>
            <person name="Blanchette R.A."/>
            <person name="Henrissat B."/>
            <person name="Martinez A.T."/>
            <person name="Otillar R."/>
            <person name="Spatafora J.W."/>
            <person name="Yadav J.S."/>
            <person name="Aerts A."/>
            <person name="Benoit I."/>
            <person name="Boyd A."/>
            <person name="Carlson A."/>
            <person name="Copeland A."/>
            <person name="Coutinho P.M."/>
            <person name="de Vries R.P."/>
            <person name="Ferreira P."/>
            <person name="Findley K."/>
            <person name="Foster B."/>
            <person name="Gaskell J."/>
            <person name="Glotzer D."/>
            <person name="Gorecki P."/>
            <person name="Heitman J."/>
            <person name="Hesse C."/>
            <person name="Hori C."/>
            <person name="Igarashi K."/>
            <person name="Jurgens J.A."/>
            <person name="Kallen N."/>
            <person name="Kersten P."/>
            <person name="Kohler A."/>
            <person name="Kuees U."/>
            <person name="Kumar T.K.A."/>
            <person name="Kuo A."/>
            <person name="LaButti K."/>
            <person name="Larrondo L.F."/>
            <person name="Lindquist E."/>
            <person name="Ling A."/>
            <person name="Lombard V."/>
            <person name="Lucas S."/>
            <person name="Lundell T."/>
            <person name="Martin R."/>
            <person name="McLaughlin D.J."/>
            <person name="Morgenstern I."/>
            <person name="Morin E."/>
            <person name="Murat C."/>
            <person name="Nagy L.G."/>
            <person name="Nolan M."/>
            <person name="Ohm R.A."/>
            <person name="Patyshakuliyeva A."/>
            <person name="Rokas A."/>
            <person name="Ruiz-Duenas F.J."/>
            <person name="Sabat G."/>
            <person name="Salamov A."/>
            <person name="Samejima M."/>
            <person name="Schmutz J."/>
            <person name="Slot J.C."/>
            <person name="St John F."/>
            <person name="Stenlid J."/>
            <person name="Sun H."/>
            <person name="Sun S."/>
            <person name="Syed K."/>
            <person name="Tsang A."/>
            <person name="Wiebenga A."/>
            <person name="Young D."/>
            <person name="Pisabarro A."/>
            <person name="Eastwood D.C."/>
            <person name="Martin F."/>
            <person name="Cullen D."/>
            <person name="Grigoriev I.V."/>
            <person name="Hibbett D.S."/>
        </authorList>
    </citation>
    <scope>NUCLEOTIDE SEQUENCE [LARGE SCALE GENOMIC DNA]</scope>
    <source>
        <strain evidence="3">TFB10046</strain>
    </source>
</reference>
<dbReference type="KEGG" id="adl:AURDEDRAFT_176659"/>
<feature type="signal peptide" evidence="1">
    <location>
        <begin position="1"/>
        <end position="19"/>
    </location>
</feature>